<proteinExistence type="predicted"/>
<keyword evidence="1" id="KW-1133">Transmembrane helix</keyword>
<feature type="transmembrane region" description="Helical" evidence="1">
    <location>
        <begin position="14"/>
        <end position="33"/>
    </location>
</feature>
<sequence length="146" mass="15941">MSNTNTTTTQTKTWFFTPLAIILPVIVAAAVLYRLDPFEPVHLPVNELNRSSPLTAPLRNDHMQLGSEEVAKGQVLGPEDFVYDAVMGVVYTSCEDGWIKRVTVNESVADSVVENWINTGGRPLGLAFDGSGDLIVADAEKVTFFI</sequence>
<dbReference type="EMBL" id="ASHM01091082">
    <property type="protein sequence ID" value="PNX63662.1"/>
    <property type="molecule type" value="Genomic_DNA"/>
</dbReference>
<reference evidence="2 3" key="1">
    <citation type="journal article" date="2014" name="Am. J. Bot.">
        <title>Genome assembly and annotation for red clover (Trifolium pratense; Fabaceae).</title>
        <authorList>
            <person name="Istvanek J."/>
            <person name="Jaros M."/>
            <person name="Krenek A."/>
            <person name="Repkova J."/>
        </authorList>
    </citation>
    <scope>NUCLEOTIDE SEQUENCE [LARGE SCALE GENOMIC DNA]</scope>
    <source>
        <strain evidence="3">cv. Tatra</strain>
        <tissue evidence="2">Young leaves</tissue>
    </source>
</reference>
<protein>
    <submittedName>
        <fullName evidence="2">Adipocyte plasma membrane-associated protein</fullName>
    </submittedName>
</protein>
<organism evidence="2 3">
    <name type="scientific">Trifolium pratense</name>
    <name type="common">Red clover</name>
    <dbReference type="NCBI Taxonomy" id="57577"/>
    <lineage>
        <taxon>Eukaryota</taxon>
        <taxon>Viridiplantae</taxon>
        <taxon>Streptophyta</taxon>
        <taxon>Embryophyta</taxon>
        <taxon>Tracheophyta</taxon>
        <taxon>Spermatophyta</taxon>
        <taxon>Magnoliopsida</taxon>
        <taxon>eudicotyledons</taxon>
        <taxon>Gunneridae</taxon>
        <taxon>Pentapetalae</taxon>
        <taxon>rosids</taxon>
        <taxon>fabids</taxon>
        <taxon>Fabales</taxon>
        <taxon>Fabaceae</taxon>
        <taxon>Papilionoideae</taxon>
        <taxon>50 kb inversion clade</taxon>
        <taxon>NPAAA clade</taxon>
        <taxon>Hologalegina</taxon>
        <taxon>IRL clade</taxon>
        <taxon>Trifolieae</taxon>
        <taxon>Trifolium</taxon>
    </lineage>
</organism>
<dbReference type="ExpressionAtlas" id="A0A2K3KBL1">
    <property type="expression patterns" value="baseline"/>
</dbReference>
<dbReference type="SUPFAM" id="SSF63829">
    <property type="entry name" value="Calcium-dependent phosphotriesterase"/>
    <property type="match status" value="1"/>
</dbReference>
<dbReference type="Proteomes" id="UP000236291">
    <property type="component" value="Unassembled WGS sequence"/>
</dbReference>
<reference evidence="2 3" key="2">
    <citation type="journal article" date="2017" name="Front. Plant Sci.">
        <title>Gene Classification and Mining of Molecular Markers Useful in Red Clover (Trifolium pratense) Breeding.</title>
        <authorList>
            <person name="Istvanek J."/>
            <person name="Dluhosova J."/>
            <person name="Dluhos P."/>
            <person name="Patkova L."/>
            <person name="Nedelnik J."/>
            <person name="Repkova J."/>
        </authorList>
    </citation>
    <scope>NUCLEOTIDE SEQUENCE [LARGE SCALE GENOMIC DNA]</scope>
    <source>
        <strain evidence="3">cv. Tatra</strain>
        <tissue evidence="2">Young leaves</tissue>
    </source>
</reference>
<evidence type="ECO:0000313" key="3">
    <source>
        <dbReference type="Proteomes" id="UP000236291"/>
    </source>
</evidence>
<evidence type="ECO:0000256" key="1">
    <source>
        <dbReference type="SAM" id="Phobius"/>
    </source>
</evidence>
<comment type="caution">
    <text evidence="2">The sequence shown here is derived from an EMBL/GenBank/DDBJ whole genome shotgun (WGS) entry which is preliminary data.</text>
</comment>
<dbReference type="InterPro" id="IPR011042">
    <property type="entry name" value="6-blade_b-propeller_TolB-like"/>
</dbReference>
<name>A0A2K3KBL1_TRIPR</name>
<keyword evidence="1" id="KW-0812">Transmembrane</keyword>
<keyword evidence="1" id="KW-0472">Membrane</keyword>
<dbReference type="GO" id="GO:0016787">
    <property type="term" value="F:hydrolase activity"/>
    <property type="evidence" value="ECO:0007669"/>
    <property type="project" value="TreeGrafter"/>
</dbReference>
<dbReference type="PANTHER" id="PTHR10426:SF88">
    <property type="entry name" value="ADIPOCYTE PLASMA MEMBRANE-ASSOCIATED PROTEIN HEMOMUCIN-RELATED"/>
    <property type="match status" value="1"/>
</dbReference>
<dbReference type="Pfam" id="PF20067">
    <property type="entry name" value="SSL_N"/>
    <property type="match status" value="1"/>
</dbReference>
<dbReference type="AlphaFoldDB" id="A0A2K3KBL1"/>
<evidence type="ECO:0000313" key="2">
    <source>
        <dbReference type="EMBL" id="PNX63662.1"/>
    </source>
</evidence>
<accession>A0A2K3KBL1</accession>
<dbReference type="Gene3D" id="2.120.10.30">
    <property type="entry name" value="TolB, C-terminal domain"/>
    <property type="match status" value="1"/>
</dbReference>
<dbReference type="PANTHER" id="PTHR10426">
    <property type="entry name" value="STRICTOSIDINE SYNTHASE-RELATED"/>
    <property type="match status" value="1"/>
</dbReference>
<gene>
    <name evidence="2" type="ORF">L195_g053618</name>
</gene>
<dbReference type="GO" id="GO:0012505">
    <property type="term" value="C:endomembrane system"/>
    <property type="evidence" value="ECO:0007669"/>
    <property type="project" value="TreeGrafter"/>
</dbReference>
<dbReference type="STRING" id="57577.A0A2K3KBL1"/>